<evidence type="ECO:0000313" key="4">
    <source>
        <dbReference type="EMBL" id="MDQ1102995.1"/>
    </source>
</evidence>
<dbReference type="Gene3D" id="3.40.605.10">
    <property type="entry name" value="Aldehyde Dehydrogenase, Chain A, domain 1"/>
    <property type="match status" value="1"/>
</dbReference>
<dbReference type="Gene3D" id="3.40.309.10">
    <property type="entry name" value="Aldehyde Dehydrogenase, Chain A, domain 2"/>
    <property type="match status" value="1"/>
</dbReference>
<dbReference type="InterPro" id="IPR016161">
    <property type="entry name" value="Ald_DH/histidinol_DH"/>
</dbReference>
<dbReference type="InterPro" id="IPR016163">
    <property type="entry name" value="Ald_DH_C"/>
</dbReference>
<sequence length="468" mass="48725">MIVVHATRPRQQVVDLPLLTTRGERSTHEVEVVTGPDGALLARLSLAPPLLVAQTLRQQERAVRPGPVRDPDRFARAAELFADDVLGGLSPAEHVHLVGEASGHGPAVTRRLTEAVVRQVAEAPARVDRGRPHGAVPDARAGSAAPERASGVWVRRGRTLGAVLSGNSPAAHNGWLQALALGYAVTVRPSRREPFTASRLVHALRAAGFGPDEVTYLPTSQAVAAEVLRRADLGLTYGGADVAAAYAGDPSVLVGGPGRSKTLVREGYRSPAVVTAVADAVADSSGSACVNTTGLLVEDPGTGATASFAAALRHELAQRHDTALAAGDHLGPRVTAETARAWAAGVERLGGPPRALEPHPDGGYVVAPVVLEVEPGSDALGTELPFPFVALAPWTEGEGVAPLRDSLVVTAYTAPDDPLLDALLDEPSVRNVHHAVPTTHSDGFVPHEDYLGRFLMSSKAFVTAGGQQ</sequence>
<dbReference type="RefSeq" id="WP_307198443.1">
    <property type="nucleotide sequence ID" value="NZ_JAUTAN010000001.1"/>
</dbReference>
<dbReference type="InterPro" id="IPR015590">
    <property type="entry name" value="Aldehyde_DH_dom"/>
</dbReference>
<name>A0AAJ1TVU8_9ACTN</name>
<dbReference type="EMBL" id="JAUTAN010000001">
    <property type="protein sequence ID" value="MDQ1102995.1"/>
    <property type="molecule type" value="Genomic_DNA"/>
</dbReference>
<dbReference type="Pfam" id="PF00171">
    <property type="entry name" value="Aldedh"/>
    <property type="match status" value="1"/>
</dbReference>
<comment type="caution">
    <text evidence="4">The sequence shown here is derived from an EMBL/GenBank/DDBJ whole genome shotgun (WGS) entry which is preliminary data.</text>
</comment>
<evidence type="ECO:0000259" key="3">
    <source>
        <dbReference type="Pfam" id="PF00171"/>
    </source>
</evidence>
<accession>A0AAJ1TVU8</accession>
<organism evidence="4 5">
    <name type="scientific">Nocardioides zeae</name>
    <dbReference type="NCBI Taxonomy" id="1457234"/>
    <lineage>
        <taxon>Bacteria</taxon>
        <taxon>Bacillati</taxon>
        <taxon>Actinomycetota</taxon>
        <taxon>Actinomycetes</taxon>
        <taxon>Propionibacteriales</taxon>
        <taxon>Nocardioidaceae</taxon>
        <taxon>Nocardioides</taxon>
    </lineage>
</organism>
<proteinExistence type="predicted"/>
<evidence type="ECO:0000256" key="2">
    <source>
        <dbReference type="SAM" id="MobiDB-lite"/>
    </source>
</evidence>
<keyword evidence="1" id="KW-0560">Oxidoreductase</keyword>
<evidence type="ECO:0000256" key="1">
    <source>
        <dbReference type="ARBA" id="ARBA00023002"/>
    </source>
</evidence>
<gene>
    <name evidence="4" type="ORF">QE405_000279</name>
</gene>
<feature type="domain" description="Aldehyde dehydrogenase" evidence="3">
    <location>
        <begin position="175"/>
        <end position="393"/>
    </location>
</feature>
<dbReference type="SUPFAM" id="SSF53720">
    <property type="entry name" value="ALDH-like"/>
    <property type="match status" value="1"/>
</dbReference>
<feature type="region of interest" description="Disordered" evidence="2">
    <location>
        <begin position="124"/>
        <end position="143"/>
    </location>
</feature>
<protein>
    <recommendedName>
        <fullName evidence="3">Aldehyde dehydrogenase domain-containing protein</fullName>
    </recommendedName>
</protein>
<dbReference type="Proteomes" id="UP001239215">
    <property type="component" value="Unassembled WGS sequence"/>
</dbReference>
<dbReference type="AlphaFoldDB" id="A0AAJ1TVU8"/>
<reference evidence="4" key="1">
    <citation type="submission" date="2023-07" db="EMBL/GenBank/DDBJ databases">
        <title>Functional and genomic diversity of the sorghum phyllosphere microbiome.</title>
        <authorList>
            <person name="Shade A."/>
        </authorList>
    </citation>
    <scope>NUCLEOTIDE SEQUENCE</scope>
    <source>
        <strain evidence="4">SORGH_AS_1067</strain>
    </source>
</reference>
<dbReference type="InterPro" id="IPR016162">
    <property type="entry name" value="Ald_DH_N"/>
</dbReference>
<evidence type="ECO:0000313" key="5">
    <source>
        <dbReference type="Proteomes" id="UP001239215"/>
    </source>
</evidence>
<dbReference type="GO" id="GO:0016620">
    <property type="term" value="F:oxidoreductase activity, acting on the aldehyde or oxo group of donors, NAD or NADP as acceptor"/>
    <property type="evidence" value="ECO:0007669"/>
    <property type="project" value="InterPro"/>
</dbReference>